<reference evidence="1 2" key="1">
    <citation type="submission" date="2018-06" db="EMBL/GenBank/DDBJ databases">
        <title>Genome analysis of cellulolytic fungus Trichoderma lentiforme CFAM-422.</title>
        <authorList>
            <person name="Steindorff A.S."/>
            <person name="Formighieri E.F."/>
            <person name="Midorikawa G.E.O."/>
            <person name="Tamietti M.S."/>
            <person name="Ramos E.Z."/>
            <person name="Silva A.S."/>
            <person name="Bon E.P.S."/>
            <person name="Mendes T.D."/>
            <person name="Damaso M.C.T."/>
            <person name="Favaro L.C.L."/>
        </authorList>
    </citation>
    <scope>NUCLEOTIDE SEQUENCE [LARGE SCALE GENOMIC DNA]</scope>
    <source>
        <strain evidence="1 2">CFAM-422</strain>
    </source>
</reference>
<accession>A0A9P4XRF3</accession>
<protein>
    <submittedName>
        <fullName evidence="1">Uncharacterized protein</fullName>
    </submittedName>
</protein>
<evidence type="ECO:0000313" key="1">
    <source>
        <dbReference type="EMBL" id="KAF3077548.1"/>
    </source>
</evidence>
<keyword evidence="2" id="KW-1185">Reference proteome</keyword>
<dbReference type="Proteomes" id="UP000801864">
    <property type="component" value="Unassembled WGS sequence"/>
</dbReference>
<proteinExistence type="predicted"/>
<comment type="caution">
    <text evidence="1">The sequence shown here is derived from an EMBL/GenBank/DDBJ whole genome shotgun (WGS) entry which is preliminary data.</text>
</comment>
<organism evidence="1 2">
    <name type="scientific">Trichoderma lentiforme</name>
    <dbReference type="NCBI Taxonomy" id="1567552"/>
    <lineage>
        <taxon>Eukaryota</taxon>
        <taxon>Fungi</taxon>
        <taxon>Dikarya</taxon>
        <taxon>Ascomycota</taxon>
        <taxon>Pezizomycotina</taxon>
        <taxon>Sordariomycetes</taxon>
        <taxon>Hypocreomycetidae</taxon>
        <taxon>Hypocreales</taxon>
        <taxon>Hypocreaceae</taxon>
        <taxon>Trichoderma</taxon>
    </lineage>
</organism>
<dbReference type="AlphaFoldDB" id="A0A9P4XRF3"/>
<dbReference type="EMBL" id="QLNT01000001">
    <property type="protein sequence ID" value="KAF3077548.1"/>
    <property type="molecule type" value="Genomic_DNA"/>
</dbReference>
<evidence type="ECO:0000313" key="2">
    <source>
        <dbReference type="Proteomes" id="UP000801864"/>
    </source>
</evidence>
<gene>
    <name evidence="1" type="ORF">CFAM422_000311</name>
</gene>
<sequence length="66" mass="7289">MDGECGMLRYVPGLQGTGNGCPQFGQIFAFGWHFSGSGGAGDGKLERRSDLYAIREIMFPILLWIY</sequence>
<name>A0A9P4XRF3_9HYPO</name>